<keyword evidence="6" id="KW-1185">Reference proteome</keyword>
<dbReference type="RefSeq" id="WP_092980726.1">
    <property type="nucleotide sequence ID" value="NZ_FOYQ01000001.1"/>
</dbReference>
<gene>
    <name evidence="5" type="ORF">SAMN04490243_0707</name>
</gene>
<organism evidence="5 6">
    <name type="scientific">Robiginitalea myxolifaciens</name>
    <dbReference type="NCBI Taxonomy" id="400055"/>
    <lineage>
        <taxon>Bacteria</taxon>
        <taxon>Pseudomonadati</taxon>
        <taxon>Bacteroidota</taxon>
        <taxon>Flavobacteriia</taxon>
        <taxon>Flavobacteriales</taxon>
        <taxon>Flavobacteriaceae</taxon>
        <taxon>Robiginitalea</taxon>
    </lineage>
</organism>
<comment type="similarity">
    <text evidence="1">Belongs to the BlaI transcriptional regulatory family.</text>
</comment>
<dbReference type="InterPro" id="IPR005650">
    <property type="entry name" value="BlaI_family"/>
</dbReference>
<dbReference type="GO" id="GO:0045892">
    <property type="term" value="P:negative regulation of DNA-templated transcription"/>
    <property type="evidence" value="ECO:0007669"/>
    <property type="project" value="InterPro"/>
</dbReference>
<reference evidence="5 6" key="1">
    <citation type="submission" date="2016-10" db="EMBL/GenBank/DDBJ databases">
        <authorList>
            <person name="de Groot N.N."/>
        </authorList>
    </citation>
    <scope>NUCLEOTIDE SEQUENCE [LARGE SCALE GENOMIC DNA]</scope>
    <source>
        <strain evidence="5 6">DSM 21019</strain>
    </source>
</reference>
<dbReference type="Pfam" id="PF03965">
    <property type="entry name" value="Penicillinase_R"/>
    <property type="match status" value="1"/>
</dbReference>
<name>A0A1I6FUN5_9FLAO</name>
<dbReference type="PIRSF" id="PIRSF019455">
    <property type="entry name" value="CopR_AtkY"/>
    <property type="match status" value="1"/>
</dbReference>
<evidence type="ECO:0000256" key="1">
    <source>
        <dbReference type="ARBA" id="ARBA00011046"/>
    </source>
</evidence>
<evidence type="ECO:0000256" key="2">
    <source>
        <dbReference type="ARBA" id="ARBA00023015"/>
    </source>
</evidence>
<dbReference type="Gene3D" id="1.10.10.10">
    <property type="entry name" value="Winged helix-like DNA-binding domain superfamily/Winged helix DNA-binding domain"/>
    <property type="match status" value="1"/>
</dbReference>
<keyword evidence="4" id="KW-0804">Transcription</keyword>
<dbReference type="Proteomes" id="UP000199534">
    <property type="component" value="Unassembled WGS sequence"/>
</dbReference>
<accession>A0A1I6FUN5</accession>
<protein>
    <submittedName>
        <fullName evidence="5">Predicted transcriptional regulator</fullName>
    </submittedName>
</protein>
<dbReference type="SUPFAM" id="SSF46785">
    <property type="entry name" value="Winged helix' DNA-binding domain"/>
    <property type="match status" value="1"/>
</dbReference>
<dbReference type="InterPro" id="IPR036390">
    <property type="entry name" value="WH_DNA-bd_sf"/>
</dbReference>
<keyword evidence="3" id="KW-0238">DNA-binding</keyword>
<dbReference type="Gene3D" id="1.10.4040.10">
    <property type="entry name" value="Penicillinase repressor domain"/>
    <property type="match status" value="1"/>
</dbReference>
<evidence type="ECO:0000313" key="6">
    <source>
        <dbReference type="Proteomes" id="UP000199534"/>
    </source>
</evidence>
<dbReference type="OrthoDB" id="1098508at2"/>
<evidence type="ECO:0000256" key="3">
    <source>
        <dbReference type="ARBA" id="ARBA00023125"/>
    </source>
</evidence>
<keyword evidence="2" id="KW-0805">Transcription regulation</keyword>
<proteinExistence type="inferred from homology"/>
<evidence type="ECO:0000313" key="5">
    <source>
        <dbReference type="EMBL" id="SFR33634.1"/>
    </source>
</evidence>
<dbReference type="InterPro" id="IPR036388">
    <property type="entry name" value="WH-like_DNA-bd_sf"/>
</dbReference>
<dbReference type="AlphaFoldDB" id="A0A1I6FUN5"/>
<dbReference type="EMBL" id="FOYQ01000001">
    <property type="protein sequence ID" value="SFR33634.1"/>
    <property type="molecule type" value="Genomic_DNA"/>
</dbReference>
<dbReference type="STRING" id="400055.SAMN04490243_0707"/>
<evidence type="ECO:0000256" key="4">
    <source>
        <dbReference type="ARBA" id="ARBA00023163"/>
    </source>
</evidence>
<sequence>MKLSAAEEALMQLLWENQPVLLKDLVEAHPEPRPAQTTVATLLKRMQEKGYVAFTSRGRAREYSATVSKKEYFSGHFNKLIANFFNNSKAQFASYFTRETDLTKEQLEDLKRLIEAEIDKK</sequence>
<dbReference type="GO" id="GO:0003677">
    <property type="term" value="F:DNA binding"/>
    <property type="evidence" value="ECO:0007669"/>
    <property type="project" value="UniProtKB-KW"/>
</dbReference>